<dbReference type="AlphaFoldDB" id="A0A3M0G1W0"/>
<reference evidence="1 2" key="1">
    <citation type="submission" date="2018-10" db="EMBL/GenBank/DDBJ databases">
        <title>Tessaracoccus antarcticuss sp. nov., isolated from sediment.</title>
        <authorList>
            <person name="Zhou L.Y."/>
            <person name="Du Z.J."/>
        </authorList>
    </citation>
    <scope>NUCLEOTIDE SEQUENCE [LARGE SCALE GENOMIC DNA]</scope>
    <source>
        <strain evidence="1 2">JDX10</strain>
    </source>
</reference>
<evidence type="ECO:0000313" key="2">
    <source>
        <dbReference type="Proteomes" id="UP000275256"/>
    </source>
</evidence>
<sequence length="66" mass="7118">MGLLDGLGEQIVKNKGHIDSAIEQGGDFVDSKTDSKYASHVDKGQDFLRDKVGEFGGGKDVPRQEP</sequence>
<name>A0A3M0G1W0_9ACTN</name>
<accession>A0A3M0G1W0</accession>
<dbReference type="Proteomes" id="UP000275256">
    <property type="component" value="Unassembled WGS sequence"/>
</dbReference>
<dbReference type="EMBL" id="REFW01000003">
    <property type="protein sequence ID" value="RMB58924.1"/>
    <property type="molecule type" value="Genomic_DNA"/>
</dbReference>
<dbReference type="InterPro" id="IPR028037">
    <property type="entry name" value="Antitoxin_Rv0909/MT0933"/>
</dbReference>
<dbReference type="OrthoDB" id="5125103at2"/>
<evidence type="ECO:0000313" key="1">
    <source>
        <dbReference type="EMBL" id="RMB58924.1"/>
    </source>
</evidence>
<dbReference type="RefSeq" id="WP_121902042.1">
    <property type="nucleotide sequence ID" value="NZ_REFW01000003.1"/>
</dbReference>
<keyword evidence="2" id="KW-1185">Reference proteome</keyword>
<proteinExistence type="predicted"/>
<comment type="caution">
    <text evidence="1">The sequence shown here is derived from an EMBL/GenBank/DDBJ whole genome shotgun (WGS) entry which is preliminary data.</text>
</comment>
<gene>
    <name evidence="1" type="ORF">EAX62_12505</name>
</gene>
<dbReference type="Pfam" id="PF14013">
    <property type="entry name" value="MT0933_antitox"/>
    <property type="match status" value="1"/>
</dbReference>
<organism evidence="1 2">
    <name type="scientific">Tessaracoccus antarcticus</name>
    <dbReference type="NCBI Taxonomy" id="2479848"/>
    <lineage>
        <taxon>Bacteria</taxon>
        <taxon>Bacillati</taxon>
        <taxon>Actinomycetota</taxon>
        <taxon>Actinomycetes</taxon>
        <taxon>Propionibacteriales</taxon>
        <taxon>Propionibacteriaceae</taxon>
        <taxon>Tessaracoccus</taxon>
    </lineage>
</organism>
<protein>
    <submittedName>
        <fullName evidence="1">Antitoxin</fullName>
    </submittedName>
</protein>